<feature type="signal peptide" evidence="1">
    <location>
        <begin position="1"/>
        <end position="21"/>
    </location>
</feature>
<protein>
    <submittedName>
        <fullName evidence="3">Alpha amylase, catalytic region</fullName>
    </submittedName>
</protein>
<evidence type="ECO:0000313" key="3">
    <source>
        <dbReference type="EMBL" id="EOZ91508.1"/>
    </source>
</evidence>
<dbReference type="Gene3D" id="2.60.40.1180">
    <property type="entry name" value="Golgi alpha-mannosidase II"/>
    <property type="match status" value="1"/>
</dbReference>
<dbReference type="SUPFAM" id="SSF51445">
    <property type="entry name" value="(Trans)glycosidases"/>
    <property type="match status" value="1"/>
</dbReference>
<dbReference type="RefSeq" id="WP_009035353.1">
    <property type="nucleotide sequence ID" value="NZ_ALWO02000054.1"/>
</dbReference>
<dbReference type="Gene3D" id="3.20.20.80">
    <property type="entry name" value="Glycosidases"/>
    <property type="match status" value="1"/>
</dbReference>
<comment type="caution">
    <text evidence="3">The sequence shown here is derived from an EMBL/GenBank/DDBJ whole genome shotgun (WGS) entry which is preliminary data.</text>
</comment>
<dbReference type="SUPFAM" id="SSF51011">
    <property type="entry name" value="Glycosyl hydrolase domain"/>
    <property type="match status" value="1"/>
</dbReference>
<dbReference type="AlphaFoldDB" id="S2DNW4"/>
<feature type="domain" description="Glycosyl hydrolase family 13 catalytic" evidence="2">
    <location>
        <begin position="218"/>
        <end position="571"/>
    </location>
</feature>
<dbReference type="eggNOG" id="COG0366">
    <property type="taxonomic scope" value="Bacteria"/>
</dbReference>
<evidence type="ECO:0000259" key="2">
    <source>
        <dbReference type="SMART" id="SM00642"/>
    </source>
</evidence>
<dbReference type="EMBL" id="ALWO02000054">
    <property type="protein sequence ID" value="EOZ91508.1"/>
    <property type="molecule type" value="Genomic_DNA"/>
</dbReference>
<dbReference type="GO" id="GO:0016798">
    <property type="term" value="F:hydrolase activity, acting on glycosyl bonds"/>
    <property type="evidence" value="ECO:0007669"/>
    <property type="project" value="UniProtKB-KW"/>
</dbReference>
<keyword evidence="1" id="KW-0732">Signal</keyword>
<dbReference type="InterPro" id="IPR013780">
    <property type="entry name" value="Glyco_hydro_b"/>
</dbReference>
<dbReference type="InterPro" id="IPR017853">
    <property type="entry name" value="GH"/>
</dbReference>
<proteinExistence type="predicted"/>
<dbReference type="InterPro" id="IPR006047">
    <property type="entry name" value="GH13_cat_dom"/>
</dbReference>
<reference evidence="3 4" key="1">
    <citation type="journal article" date="2013" name="Genome Announc.">
        <title>Draft Genome Sequence of Indibacter alkaliphilus Strain LW1T, Isolated from Lonar Lake, a Haloalkaline Lake in the Buldana District of Maharashtra, India.</title>
        <authorList>
            <person name="Singh A."/>
            <person name="Kumar Jangir P."/>
            <person name="Sharma R."/>
            <person name="Singh A."/>
            <person name="Kumar Pinnaka A."/>
            <person name="Shivaji S."/>
        </authorList>
    </citation>
    <scope>NUCLEOTIDE SEQUENCE [LARGE SCALE GENOMIC DNA]</scope>
    <source>
        <strain evidence="4">CCUG 57479 / KCTC 22604 / LW1</strain>
    </source>
</reference>
<organism evidence="3 4">
    <name type="scientific">Indibacter alkaliphilus (strain CCUG 57479 / KCTC 22604 / LW1)</name>
    <dbReference type="NCBI Taxonomy" id="1189612"/>
    <lineage>
        <taxon>Bacteria</taxon>
        <taxon>Pseudomonadati</taxon>
        <taxon>Bacteroidota</taxon>
        <taxon>Cytophagia</taxon>
        <taxon>Cytophagales</taxon>
        <taxon>Cyclobacteriaceae</taxon>
    </lineage>
</organism>
<sequence length="666" mass="77308">MNINFKLALLFFLFVSFRTTAQEFSWDKNSAEVWSVNQVVSGETELKLDHAWIGQNGIFSKVKIIEGKISQEVKLKEIQNHFVLALDPEGKKLISDTLKLELGFDPVPILLPELAQEDGANLWIEVKTLENPFAERLSYTVQPEGANPEGLIISIDSQDRVRIEKPKADGDYFIDFANASKFGEQTFKFMFRKVRDSFEVFGPSNEQHPWMQHAVLYQLTPSNFTDKRSFASISKKIAELAELGINTLYLQPVFKTHRKGQGYDIVDYFSLKEEFGSDEELAALIKEAKAHGMKVLFDLVINHSSIHHPYAVDRIENKNRSHYDDYYHTKHDGAKYSSHYTVDEFGFINYFWNDLVNLNYDNEEVQRWMLEACKHWVNAFDIDGYRFDAIWGVMARKPEFGLRLRNELKGIKPDILLLAEAKAMEPEVYEFGYDAAYDWTSDTLWVSQWSWEYEYNTKESMTVFNHPNKAKRMELLEEAVFGNNEFPFRTLRFTENNDLHRFPSHHSSEQAKLASSLVFTLPGIPMLYQGQEVGNLTHPYTSKPVYDDEQPISDQDDSGMFEFYRKLIQLRVSNPALIKGKLDSFETSSDELFAFWRETEDQKLLVLMNLSSSEASFNMNLIFNEQMQADHFSSVKDLVSSRIFVARDKGPEIQIEPYQVFIFEFQ</sequence>
<accession>S2DNW4</accession>
<evidence type="ECO:0000256" key="1">
    <source>
        <dbReference type="SAM" id="SignalP"/>
    </source>
</evidence>
<keyword evidence="4" id="KW-1185">Reference proteome</keyword>
<name>S2DNW4_INDAL</name>
<feature type="chain" id="PRO_5004507949" evidence="1">
    <location>
        <begin position="22"/>
        <end position="666"/>
    </location>
</feature>
<dbReference type="STRING" id="1189612.A33Q_4576"/>
<dbReference type="PANTHER" id="PTHR10357">
    <property type="entry name" value="ALPHA-AMYLASE FAMILY MEMBER"/>
    <property type="match status" value="1"/>
</dbReference>
<evidence type="ECO:0000313" key="4">
    <source>
        <dbReference type="Proteomes" id="UP000006073"/>
    </source>
</evidence>
<dbReference type="Pfam" id="PF00128">
    <property type="entry name" value="Alpha-amylase"/>
    <property type="match status" value="1"/>
</dbReference>
<dbReference type="GO" id="GO:0005975">
    <property type="term" value="P:carbohydrate metabolic process"/>
    <property type="evidence" value="ECO:0007669"/>
    <property type="project" value="InterPro"/>
</dbReference>
<dbReference type="OrthoDB" id="9805159at2"/>
<dbReference type="Proteomes" id="UP000006073">
    <property type="component" value="Unassembled WGS sequence"/>
</dbReference>
<dbReference type="SMART" id="SM00642">
    <property type="entry name" value="Aamy"/>
    <property type="match status" value="1"/>
</dbReference>
<gene>
    <name evidence="3" type="ORF">A33Q_4576</name>
</gene>